<feature type="repeat" description="WD" evidence="3">
    <location>
        <begin position="974"/>
        <end position="1006"/>
    </location>
</feature>
<feature type="repeat" description="WD" evidence="3">
    <location>
        <begin position="1342"/>
        <end position="1374"/>
    </location>
</feature>
<gene>
    <name evidence="6" type="ORF">ICL16_40395</name>
</gene>
<sequence>MSKSVVINLGSGNLYEGFPIITVQLWAAGHALPEQFIGCLPPAPNLVELYRNWQTNYQYLCERKLLRSPEEEEDDQLEIDSNGITNVSITDYEQLCQKLLESMNAWLKSEGILDISRLLRSALDQKAEIRVIIETKDEVMRRLPWHRCNFFADYPRAEIALYKPDYQRAPLPQPKDTRNVRILAVLGNTFGIDIEAETKFLKSLEDAEVVFLVKPNRQEFNTHLWDDLGWDILFFAGHSQTEGENGRIYINENPTNNSLKIEQLEEALLAAIDKGLHLAIFNSCDGLGLATALEKLNIPTVIVMREPVPNLVAQEFFQHFMQAFAVERLPLYLSVQLSRRKLQGLEDEFPGASWLPVICQNPAVEPPTWLKLGGIPPSPYRGLFAFTEVDAHLFFGREQFQTELVLAVKKKPLVAVVGASGSGKSSVVFAGLVPQLRQDPNIKWHIVSFRPGFNPIEALARAIAPIPLSQPPAENAFQDALHPNHNTHRIAELELEIALKQDQKVLYRIIEKLVQQNYGTRLVLIVDQFEELYTLCAESERQPFLDALLTACSAPAFTLIITLRADFFGHALSYRSFSDALQGAVLNLGPMSSEELRNAIEKPAAQMQVGLEKELTNTLINAVEEQSGSLPLLEFALTQLWSKQQSGLLTHQAYKEIGTVEEALANHAEAVYAQLDEANRARAQRVLMQLVRLGEETEPTRRLATRDEVKKENWDLVTHLASTRLVVTNCNSRGEETVEIVHEALIRSWGRLEQWIQTDGEFRRWQEQLRTAMRTWEKSNHDEGALLRGKPLADAEYWQTKRQEELSSGERSFILASQAQRDREIKKHLLRRQLTISGLSAGLVLALTLAAVAWWQSHKANIREIQALSTSSEALFASNKRLDALIEAIKAKQKIKTLGGVDTEIQTRVESVLRRAIYGAVEYNRLSGHSDQVYAVAFSPTPLNSGGYGGIIATASGDKTVKLWKSDGTLLTTLNDHSDKVYAVAFSPDSQMIATGSGDNTVKLWKRDGTLLRTLNGHSDSVYGVAFSRDGNIIATGSGDNTVKLWKPDGTLLGTLNGHSEKVSAVAFSPDGNTIASASWDKKVKLWKLDGTLLTTINHNDRVSAVAFSPDGNTIASASLDKKVKLWKPDGTELTTLNGHSGEVYAVAFSPDGQTIASAGWDRAIKLWQRDGSELTTLINSHDATIWGVAFSSDGRMIASASKDQTVKLWKWNHTLLTTLNGHSTRVTTVTFSPDGKTIASASLDKKVKLWKPDGTLLTTINGHSGVWGVAFSPDGQTIASANLDKTVKLWKRDGTLLATLNGHNGYVNAVAFSHDGQMIASASDDHKVKLWNRNGTLLTTLDGHTSEVWGVTFSPDGQIIVSTSRDNTVKLWKRDGTLLRTLNNHNAPVSAVVFTPQGNIFATASEDKTVKLWQRDGTLLRTLNGHSASVWGVAFSPDGKMIASASGDKTVKLWRASDGTLLTTLNGHNDAVWGVAFSPDGKTIASASEDRTVLVWDLDHVISIDQLLSYGCDWVSDYLRTNIQVQKSDRSLCAGIKAQ</sequence>
<dbReference type="InterPro" id="IPR019775">
    <property type="entry name" value="WD40_repeat_CS"/>
</dbReference>
<feature type="repeat" description="WD" evidence="3">
    <location>
        <begin position="1424"/>
        <end position="1465"/>
    </location>
</feature>
<evidence type="ECO:0000256" key="3">
    <source>
        <dbReference type="PROSITE-ProRule" id="PRU00221"/>
    </source>
</evidence>
<feature type="domain" description="CHAT" evidence="4">
    <location>
        <begin position="195"/>
        <end position="340"/>
    </location>
</feature>
<comment type="caution">
    <text evidence="6">The sequence shown here is derived from an EMBL/GenBank/DDBJ whole genome shotgun (WGS) entry which is preliminary data.</text>
</comment>
<evidence type="ECO:0000256" key="1">
    <source>
        <dbReference type="ARBA" id="ARBA00022574"/>
    </source>
</evidence>
<dbReference type="PANTHER" id="PTHR44019:SF8">
    <property type="entry name" value="POC1 CENTRIOLAR PROTEIN HOMOLOG"/>
    <property type="match status" value="1"/>
</dbReference>
<protein>
    <submittedName>
        <fullName evidence="6">CHAT domain-containing protein</fullName>
    </submittedName>
</protein>
<keyword evidence="1 3" id="KW-0853">WD repeat</keyword>
<evidence type="ECO:0000313" key="7">
    <source>
        <dbReference type="Proteomes" id="UP000629098"/>
    </source>
</evidence>
<dbReference type="InterPro" id="IPR049052">
    <property type="entry name" value="nSTAND1"/>
</dbReference>
<keyword evidence="7" id="KW-1185">Reference proteome</keyword>
<proteinExistence type="predicted"/>
<feature type="domain" description="Novel STAND NTPase 1" evidence="5">
    <location>
        <begin position="379"/>
        <end position="783"/>
    </location>
</feature>
<dbReference type="PROSITE" id="PS50082">
    <property type="entry name" value="WD_REPEATS_2"/>
    <property type="match status" value="14"/>
</dbReference>
<dbReference type="Gene3D" id="3.40.50.300">
    <property type="entry name" value="P-loop containing nucleotide triphosphate hydrolases"/>
    <property type="match status" value="1"/>
</dbReference>
<feature type="repeat" description="WD" evidence="3">
    <location>
        <begin position="1267"/>
        <end position="1292"/>
    </location>
</feature>
<dbReference type="PROSITE" id="PS00678">
    <property type="entry name" value="WD_REPEATS_1"/>
    <property type="match status" value="1"/>
</dbReference>
<feature type="repeat" description="WD" evidence="3">
    <location>
        <begin position="1301"/>
        <end position="1333"/>
    </location>
</feature>
<feature type="repeat" description="WD" evidence="3">
    <location>
        <begin position="926"/>
        <end position="965"/>
    </location>
</feature>
<feature type="repeat" description="WD" evidence="3">
    <location>
        <begin position="1179"/>
        <end position="1211"/>
    </location>
</feature>
<dbReference type="InterPro" id="IPR001680">
    <property type="entry name" value="WD40_rpt"/>
</dbReference>
<dbReference type="InterPro" id="IPR015943">
    <property type="entry name" value="WD40/YVTN_repeat-like_dom_sf"/>
</dbReference>
<feature type="repeat" description="WD" evidence="3">
    <location>
        <begin position="1056"/>
        <end position="1090"/>
    </location>
</feature>
<feature type="repeat" description="WD" evidence="3">
    <location>
        <begin position="1096"/>
        <end position="1128"/>
    </location>
</feature>
<dbReference type="SMART" id="SM00320">
    <property type="entry name" value="WD40"/>
    <property type="match status" value="14"/>
</dbReference>
<organism evidence="6 7">
    <name type="scientific">Iningainema tapete BLCC-T55</name>
    <dbReference type="NCBI Taxonomy" id="2748662"/>
    <lineage>
        <taxon>Bacteria</taxon>
        <taxon>Bacillati</taxon>
        <taxon>Cyanobacteriota</taxon>
        <taxon>Cyanophyceae</taxon>
        <taxon>Nostocales</taxon>
        <taxon>Scytonemataceae</taxon>
        <taxon>Iningainema tapete</taxon>
    </lineage>
</organism>
<feature type="repeat" description="WD" evidence="3">
    <location>
        <begin position="1220"/>
        <end position="1252"/>
    </location>
</feature>
<dbReference type="Pfam" id="PF20703">
    <property type="entry name" value="nSTAND1"/>
    <property type="match status" value="1"/>
</dbReference>
<dbReference type="SUPFAM" id="SSF52540">
    <property type="entry name" value="P-loop containing nucleoside triphosphate hydrolases"/>
    <property type="match status" value="1"/>
</dbReference>
<dbReference type="InterPro" id="IPR050505">
    <property type="entry name" value="WDR55/POC1"/>
</dbReference>
<dbReference type="Pfam" id="PF12770">
    <property type="entry name" value="CHAT"/>
    <property type="match status" value="1"/>
</dbReference>
<accession>A0A8J6Y292</accession>
<dbReference type="PROSITE" id="PS50294">
    <property type="entry name" value="WD_REPEATS_REGION"/>
    <property type="match status" value="14"/>
</dbReference>
<evidence type="ECO:0000313" key="6">
    <source>
        <dbReference type="EMBL" id="MBD2778138.1"/>
    </source>
</evidence>
<dbReference type="Proteomes" id="UP000629098">
    <property type="component" value="Unassembled WGS sequence"/>
</dbReference>
<dbReference type="Gene3D" id="2.130.10.10">
    <property type="entry name" value="YVTN repeat-like/Quinoprotein amine dehydrogenase"/>
    <property type="match status" value="5"/>
</dbReference>
<dbReference type="InterPro" id="IPR036322">
    <property type="entry name" value="WD40_repeat_dom_sf"/>
</dbReference>
<dbReference type="InterPro" id="IPR027417">
    <property type="entry name" value="P-loop_NTPase"/>
</dbReference>
<evidence type="ECO:0000259" key="4">
    <source>
        <dbReference type="Pfam" id="PF12770"/>
    </source>
</evidence>
<feature type="repeat" description="WD" evidence="3">
    <location>
        <begin position="1466"/>
        <end position="1500"/>
    </location>
</feature>
<keyword evidence="2" id="KW-0677">Repeat</keyword>
<dbReference type="InterPro" id="IPR024983">
    <property type="entry name" value="CHAT_dom"/>
</dbReference>
<evidence type="ECO:0000259" key="5">
    <source>
        <dbReference type="Pfam" id="PF20703"/>
    </source>
</evidence>
<name>A0A8J6Y292_9CYAN</name>
<dbReference type="PRINTS" id="PR00320">
    <property type="entry name" value="GPROTEINBRPT"/>
</dbReference>
<dbReference type="PANTHER" id="PTHR44019">
    <property type="entry name" value="WD REPEAT-CONTAINING PROTEIN 55"/>
    <property type="match status" value="1"/>
</dbReference>
<feature type="repeat" description="WD" evidence="3">
    <location>
        <begin position="1137"/>
        <end position="1178"/>
    </location>
</feature>
<feature type="repeat" description="WD" evidence="3">
    <location>
        <begin position="1015"/>
        <end position="1047"/>
    </location>
</feature>
<evidence type="ECO:0000256" key="2">
    <source>
        <dbReference type="ARBA" id="ARBA00022737"/>
    </source>
</evidence>
<dbReference type="EMBL" id="JACXAE010000121">
    <property type="protein sequence ID" value="MBD2778138.1"/>
    <property type="molecule type" value="Genomic_DNA"/>
</dbReference>
<dbReference type="SUPFAM" id="SSF50978">
    <property type="entry name" value="WD40 repeat-like"/>
    <property type="match status" value="2"/>
</dbReference>
<feature type="repeat" description="WD" evidence="3">
    <location>
        <begin position="1383"/>
        <end position="1415"/>
    </location>
</feature>
<dbReference type="RefSeq" id="WP_190837472.1">
    <property type="nucleotide sequence ID" value="NZ_CAWPPI010000121.1"/>
</dbReference>
<dbReference type="CDD" id="cd00200">
    <property type="entry name" value="WD40"/>
    <property type="match status" value="2"/>
</dbReference>
<reference evidence="6" key="1">
    <citation type="submission" date="2020-09" db="EMBL/GenBank/DDBJ databases">
        <title>Iningainema tapete sp. nov. (Scytonemataceae, Cyanobacteria) from greenhouses in central Florida (USA) produces two types of nodularin with biosynthetic potential for microcystin-LR and anabaenopeptins.</title>
        <authorList>
            <person name="Berthold D.E."/>
            <person name="Lefler F.W."/>
            <person name="Huang I.-S."/>
            <person name="Abdulla H."/>
            <person name="Zimba P.V."/>
            <person name="Laughinghouse H.D. IV."/>
        </authorList>
    </citation>
    <scope>NUCLEOTIDE SEQUENCE</scope>
    <source>
        <strain evidence="6">BLCCT55</strain>
    </source>
</reference>
<dbReference type="InterPro" id="IPR020472">
    <property type="entry name" value="WD40_PAC1"/>
</dbReference>
<dbReference type="Pfam" id="PF00400">
    <property type="entry name" value="WD40"/>
    <property type="match status" value="14"/>
</dbReference>